<feature type="signal peptide" evidence="1">
    <location>
        <begin position="1"/>
        <end position="25"/>
    </location>
</feature>
<evidence type="ECO:0000313" key="3">
    <source>
        <dbReference type="Proteomes" id="UP000076420"/>
    </source>
</evidence>
<feature type="chain" id="PRO_5012226098" description="EGF-like domain-containing protein" evidence="1">
    <location>
        <begin position="26"/>
        <end position="151"/>
    </location>
</feature>
<dbReference type="PROSITE" id="PS51257">
    <property type="entry name" value="PROKAR_LIPOPROTEIN"/>
    <property type="match status" value="1"/>
</dbReference>
<dbReference type="VEuPathDB" id="VectorBase:BGLAX_045618"/>
<evidence type="ECO:0000256" key="1">
    <source>
        <dbReference type="SAM" id="SignalP"/>
    </source>
</evidence>
<organism evidence="2 3">
    <name type="scientific">Biomphalaria glabrata</name>
    <name type="common">Bloodfluke planorb</name>
    <name type="synonym">Freshwater snail</name>
    <dbReference type="NCBI Taxonomy" id="6526"/>
    <lineage>
        <taxon>Eukaryota</taxon>
        <taxon>Metazoa</taxon>
        <taxon>Spiralia</taxon>
        <taxon>Lophotrochozoa</taxon>
        <taxon>Mollusca</taxon>
        <taxon>Gastropoda</taxon>
        <taxon>Heterobranchia</taxon>
        <taxon>Euthyneura</taxon>
        <taxon>Panpulmonata</taxon>
        <taxon>Hygrophila</taxon>
        <taxon>Lymnaeoidea</taxon>
        <taxon>Planorbidae</taxon>
        <taxon>Biomphalaria</taxon>
    </lineage>
</organism>
<reference evidence="2" key="1">
    <citation type="submission" date="2020-05" db="UniProtKB">
        <authorList>
            <consortium name="EnsemblMetazoa"/>
        </authorList>
    </citation>
    <scope>IDENTIFICATION</scope>
    <source>
        <strain evidence="2">BB02</strain>
    </source>
</reference>
<dbReference type="EnsemblMetazoa" id="BGLB018730-RA">
    <property type="protein sequence ID" value="BGLB018730-PA"/>
    <property type="gene ID" value="BGLB018730"/>
</dbReference>
<protein>
    <recommendedName>
        <fullName evidence="4">EGF-like domain-containing protein</fullName>
    </recommendedName>
</protein>
<keyword evidence="1" id="KW-0732">Signal</keyword>
<evidence type="ECO:0008006" key="4">
    <source>
        <dbReference type="Google" id="ProtNLM"/>
    </source>
</evidence>
<gene>
    <name evidence="2" type="primary">106065968</name>
</gene>
<proteinExistence type="predicted"/>
<dbReference type="AlphaFoldDB" id="A0A2C9KFG6"/>
<dbReference type="VEuPathDB" id="VectorBase:BGLB018730"/>
<sequence length="151" mass="17583">MKKPNLGSFVLFACISVCLINSLSACDKGWFGSECQYKCRCRQSCNLEGECPDKCENGWFGYKCQYRLHPYTAVIYKPNYYVTTILNDDNENTCITFEADGLIIILNELYYNPWIRLSTLKPENVHSTLRYLIQMLNVKEIIRRKLRAQSP</sequence>
<name>A0A2C9KFG6_BIOGL</name>
<dbReference type="Proteomes" id="UP000076420">
    <property type="component" value="Unassembled WGS sequence"/>
</dbReference>
<evidence type="ECO:0000313" key="2">
    <source>
        <dbReference type="EnsemblMetazoa" id="BGLB018730-PA"/>
    </source>
</evidence>
<accession>A0A2C9KFG6</accession>
<dbReference type="KEGG" id="bgt:106065968"/>